<evidence type="ECO:0000313" key="2">
    <source>
        <dbReference type="Proteomes" id="UP000186817"/>
    </source>
</evidence>
<sequence>MAKATLERVVIKEGSKAYAKGGWDPRRWKYWIILASALPAMFSSPSSFFKIFGVQQENGSRAVRTNILGFLHYKKAARTRMAVAAALDTMYVVSTRSRQIVGNLPCPEWDELQLRQVVWRSIPLAIVTFFLQVHQSVEIPCCQMAASLSVAGAEMFNRPIHSRARRHHWSDAHNWPGPWMNGNTYLNLAGVLGSQYTYPEIHGEKPLIIMRLCGNPPYLM</sequence>
<gene>
    <name evidence="1" type="ORF">AK812_SmicGene8743</name>
</gene>
<reference evidence="1 2" key="1">
    <citation type="submission" date="2016-02" db="EMBL/GenBank/DDBJ databases">
        <title>Genome analysis of coral dinoflagellate symbionts highlights evolutionary adaptations to a symbiotic lifestyle.</title>
        <authorList>
            <person name="Aranda M."/>
            <person name="Li Y."/>
            <person name="Liew Y.J."/>
            <person name="Baumgarten S."/>
            <person name="Simakov O."/>
            <person name="Wilson M."/>
            <person name="Piel J."/>
            <person name="Ashoor H."/>
            <person name="Bougouffa S."/>
            <person name="Bajic V.B."/>
            <person name="Ryu T."/>
            <person name="Ravasi T."/>
            <person name="Bayer T."/>
            <person name="Micklem G."/>
            <person name="Kim H."/>
            <person name="Bhak J."/>
            <person name="Lajeunesse T.C."/>
            <person name="Voolstra C.R."/>
        </authorList>
    </citation>
    <scope>NUCLEOTIDE SEQUENCE [LARGE SCALE GENOMIC DNA]</scope>
    <source>
        <strain evidence="1 2">CCMP2467</strain>
    </source>
</reference>
<evidence type="ECO:0000313" key="1">
    <source>
        <dbReference type="EMBL" id="OLQ07786.1"/>
    </source>
</evidence>
<dbReference type="OrthoDB" id="438754at2759"/>
<dbReference type="Proteomes" id="UP000186817">
    <property type="component" value="Unassembled WGS sequence"/>
</dbReference>
<dbReference type="AlphaFoldDB" id="A0A1Q9EK08"/>
<keyword evidence="2" id="KW-1185">Reference proteome</keyword>
<name>A0A1Q9EK08_SYMMI</name>
<proteinExistence type="predicted"/>
<comment type="caution">
    <text evidence="1">The sequence shown here is derived from an EMBL/GenBank/DDBJ whole genome shotgun (WGS) entry which is preliminary data.</text>
</comment>
<accession>A0A1Q9EK08</accession>
<dbReference type="EMBL" id="LSRX01000131">
    <property type="protein sequence ID" value="OLQ07786.1"/>
    <property type="molecule type" value="Genomic_DNA"/>
</dbReference>
<organism evidence="1 2">
    <name type="scientific">Symbiodinium microadriaticum</name>
    <name type="common">Dinoflagellate</name>
    <name type="synonym">Zooxanthella microadriatica</name>
    <dbReference type="NCBI Taxonomy" id="2951"/>
    <lineage>
        <taxon>Eukaryota</taxon>
        <taxon>Sar</taxon>
        <taxon>Alveolata</taxon>
        <taxon>Dinophyceae</taxon>
        <taxon>Suessiales</taxon>
        <taxon>Symbiodiniaceae</taxon>
        <taxon>Symbiodinium</taxon>
    </lineage>
</organism>
<protein>
    <submittedName>
        <fullName evidence="1">Uncharacterized protein</fullName>
    </submittedName>
</protein>